<keyword evidence="4" id="KW-1185">Reference proteome</keyword>
<dbReference type="Pfam" id="PF16344">
    <property type="entry name" value="FecR_C"/>
    <property type="match status" value="1"/>
</dbReference>
<comment type="caution">
    <text evidence="3">The sequence shown here is derived from an EMBL/GenBank/DDBJ whole genome shotgun (WGS) entry which is preliminary data.</text>
</comment>
<dbReference type="GO" id="GO:0016989">
    <property type="term" value="F:sigma factor antagonist activity"/>
    <property type="evidence" value="ECO:0007669"/>
    <property type="project" value="TreeGrafter"/>
</dbReference>
<dbReference type="AlphaFoldDB" id="A0A420FPK4"/>
<dbReference type="Gene3D" id="2.60.120.1440">
    <property type="match status" value="1"/>
</dbReference>
<sequence>MSERKRHVRTVLKDLLDRYISGDTNPEERQFVEYLYDAMDREGEVQNDMDRIGEEIKEKVHHRIKKRTLSFHIPKIGYAAASIMILFGIFISYRLIDNSKTSEKVLHVTNHNPSLIIGKEKRFDLLDTLPQGAHYTTINDEKVLALSTVANGTDLGKLRIENPSRNVFSVLLNDSTQVWLNYLATIELEPDFNKNNRSVHITGEVYFDVHKQYSAGKRIPFSVHSALQTIEVLGTKFNVNTSGNSEENVLLTEGSIRLTHNRYGTQVLIKPGQQAFLEKDKPKILLIQSENIEKANAWRKGLFYFDNEKLAEVALEFEQWYGIPIAIDSKIAGLPITGMISRYENISEVLAIIKMTNNINYIERKGTIYVTEANP</sequence>
<feature type="domain" description="FecR protein" evidence="1">
    <location>
        <begin position="169"/>
        <end position="256"/>
    </location>
</feature>
<dbReference type="EMBL" id="MCAQ01000023">
    <property type="protein sequence ID" value="RKF34812.1"/>
    <property type="molecule type" value="Genomic_DNA"/>
</dbReference>
<evidence type="ECO:0000313" key="3">
    <source>
        <dbReference type="EMBL" id="RKF34812.1"/>
    </source>
</evidence>
<dbReference type="PANTHER" id="PTHR30273:SF2">
    <property type="entry name" value="PROTEIN FECR"/>
    <property type="match status" value="1"/>
</dbReference>
<name>A0A420FPK4_9SPHI</name>
<dbReference type="InterPro" id="IPR006860">
    <property type="entry name" value="FecR"/>
</dbReference>
<organism evidence="3 4">
    <name type="scientific">Sphingobacterium siyangense</name>
    <dbReference type="NCBI Taxonomy" id="459529"/>
    <lineage>
        <taxon>Bacteria</taxon>
        <taxon>Pseudomonadati</taxon>
        <taxon>Bacteroidota</taxon>
        <taxon>Sphingobacteriia</taxon>
        <taxon>Sphingobacteriales</taxon>
        <taxon>Sphingobacteriaceae</taxon>
        <taxon>Sphingobacterium</taxon>
    </lineage>
</organism>
<protein>
    <recommendedName>
        <fullName evidence="5">FecR family protein</fullName>
    </recommendedName>
</protein>
<dbReference type="Proteomes" id="UP000286402">
    <property type="component" value="Unassembled WGS sequence"/>
</dbReference>
<proteinExistence type="predicted"/>
<dbReference type="InterPro" id="IPR012373">
    <property type="entry name" value="Ferrdict_sens_TM"/>
</dbReference>
<accession>A0A420FPK4</accession>
<dbReference type="Pfam" id="PF04773">
    <property type="entry name" value="FecR"/>
    <property type="match status" value="1"/>
</dbReference>
<reference evidence="3 4" key="1">
    <citation type="submission" date="2016-07" db="EMBL/GenBank/DDBJ databases">
        <title>Genome analysis of Sphingobacterium siyangense T12B17.</title>
        <authorList>
            <person name="Xu D."/>
            <person name="Su Y."/>
            <person name="Zheng S."/>
        </authorList>
    </citation>
    <scope>NUCLEOTIDE SEQUENCE [LARGE SCALE GENOMIC DNA]</scope>
    <source>
        <strain evidence="3 4">T12B17</strain>
    </source>
</reference>
<evidence type="ECO:0000259" key="2">
    <source>
        <dbReference type="Pfam" id="PF16344"/>
    </source>
</evidence>
<dbReference type="PANTHER" id="PTHR30273">
    <property type="entry name" value="PERIPLASMIC SIGNAL SENSOR AND SIGMA FACTOR ACTIVATOR FECR-RELATED"/>
    <property type="match status" value="1"/>
</dbReference>
<evidence type="ECO:0000313" key="4">
    <source>
        <dbReference type="Proteomes" id="UP000286402"/>
    </source>
</evidence>
<evidence type="ECO:0000259" key="1">
    <source>
        <dbReference type="Pfam" id="PF04773"/>
    </source>
</evidence>
<feature type="domain" description="Protein FecR C-terminal" evidence="2">
    <location>
        <begin position="303"/>
        <end position="370"/>
    </location>
</feature>
<evidence type="ECO:0008006" key="5">
    <source>
        <dbReference type="Google" id="ProtNLM"/>
    </source>
</evidence>
<dbReference type="RefSeq" id="WP_120334605.1">
    <property type="nucleotide sequence ID" value="NZ_CP070350.1"/>
</dbReference>
<dbReference type="Gene3D" id="3.55.50.30">
    <property type="match status" value="1"/>
</dbReference>
<dbReference type="InterPro" id="IPR032508">
    <property type="entry name" value="FecR_C"/>
</dbReference>
<gene>
    <name evidence="3" type="ORF">BCY89_07560</name>
</gene>